<protein>
    <recommendedName>
        <fullName evidence="4">PEP-CTERM protein-sorting domain-containing protein</fullName>
    </recommendedName>
</protein>
<keyword evidence="3" id="KW-1185">Reference proteome</keyword>
<sequence length="421" mass="43377" precursor="true">MNRQCTSLFRQLKRHAGGALLAAGAAATIASPAAATIPYTPVAGGTPGIGPGLIGVSSVPGKEYSHNFDHEITAAGTTPSFEQVVAWDGSGGVDNGVNYVGQRASFDKRSEVDAIANHGDFLFTQLQEERAHLIWSFDDLYHNVAPGGGSTPAILAPTGPVALMNGAMVGGAAELNYELGLWGGANPAESQGVWAKAPEINGMPTPGEFRDIDGVELWGPEPAFTADADKYSLDIDALTTGPTGAPVSVWNGGSGTPYLMHATIATAVESLLGPVTGYLPSAGGAIDGRPAINLDALMVREIAGDPEVFGRDPTGGNALDQVIFSIRQIIDPSDPTGFYATGSELFVLDAAGSVSFLKHGGHAWDKGYAISTFGDITPNGSWVYDINAIEAVGNSVVPEPAAALLGLVSLGGVIARRRRNG</sequence>
<dbReference type="AlphaFoldDB" id="A0A5C5XYI0"/>
<evidence type="ECO:0000313" key="3">
    <source>
        <dbReference type="Proteomes" id="UP000318478"/>
    </source>
</evidence>
<reference evidence="2 3" key="1">
    <citation type="submission" date="2019-02" db="EMBL/GenBank/DDBJ databases">
        <title>Deep-cultivation of Planctomycetes and their phenomic and genomic characterization uncovers novel biology.</title>
        <authorList>
            <person name="Wiegand S."/>
            <person name="Jogler M."/>
            <person name="Boedeker C."/>
            <person name="Pinto D."/>
            <person name="Vollmers J."/>
            <person name="Rivas-Marin E."/>
            <person name="Kohn T."/>
            <person name="Peeters S.H."/>
            <person name="Heuer A."/>
            <person name="Rast P."/>
            <person name="Oberbeckmann S."/>
            <person name="Bunk B."/>
            <person name="Jeske O."/>
            <person name="Meyerdierks A."/>
            <person name="Storesund J.E."/>
            <person name="Kallscheuer N."/>
            <person name="Luecker S."/>
            <person name="Lage O.M."/>
            <person name="Pohl T."/>
            <person name="Merkel B.J."/>
            <person name="Hornburger P."/>
            <person name="Mueller R.-W."/>
            <person name="Bruemmer F."/>
            <person name="Labrenz M."/>
            <person name="Spormann A.M."/>
            <person name="Op Den Camp H."/>
            <person name="Overmann J."/>
            <person name="Amann R."/>
            <person name="Jetten M.S.M."/>
            <person name="Mascher T."/>
            <person name="Medema M.H."/>
            <person name="Devos D.P."/>
            <person name="Kaster A.-K."/>
            <person name="Ovreas L."/>
            <person name="Rohde M."/>
            <person name="Galperin M.Y."/>
            <person name="Jogler C."/>
        </authorList>
    </citation>
    <scope>NUCLEOTIDE SEQUENCE [LARGE SCALE GENOMIC DNA]</scope>
    <source>
        <strain evidence="2 3">Pla123a</strain>
    </source>
</reference>
<keyword evidence="1" id="KW-0732">Signal</keyword>
<name>A0A5C5XYI0_9BACT</name>
<feature type="chain" id="PRO_5022964016" description="PEP-CTERM protein-sorting domain-containing protein" evidence="1">
    <location>
        <begin position="36"/>
        <end position="421"/>
    </location>
</feature>
<dbReference type="Proteomes" id="UP000318478">
    <property type="component" value="Unassembled WGS sequence"/>
</dbReference>
<dbReference type="EMBL" id="SJPO01000013">
    <property type="protein sequence ID" value="TWT66995.1"/>
    <property type="molecule type" value="Genomic_DNA"/>
</dbReference>
<comment type="caution">
    <text evidence="2">The sequence shown here is derived from an EMBL/GenBank/DDBJ whole genome shotgun (WGS) entry which is preliminary data.</text>
</comment>
<gene>
    <name evidence="2" type="ORF">Pla123a_44240</name>
</gene>
<evidence type="ECO:0000256" key="1">
    <source>
        <dbReference type="SAM" id="SignalP"/>
    </source>
</evidence>
<evidence type="ECO:0008006" key="4">
    <source>
        <dbReference type="Google" id="ProtNLM"/>
    </source>
</evidence>
<proteinExistence type="predicted"/>
<organism evidence="2 3">
    <name type="scientific">Posidoniimonas polymericola</name>
    <dbReference type="NCBI Taxonomy" id="2528002"/>
    <lineage>
        <taxon>Bacteria</taxon>
        <taxon>Pseudomonadati</taxon>
        <taxon>Planctomycetota</taxon>
        <taxon>Planctomycetia</taxon>
        <taxon>Pirellulales</taxon>
        <taxon>Lacipirellulaceae</taxon>
        <taxon>Posidoniimonas</taxon>
    </lineage>
</organism>
<dbReference type="OrthoDB" id="273069at2"/>
<accession>A0A5C5XYI0</accession>
<feature type="signal peptide" evidence="1">
    <location>
        <begin position="1"/>
        <end position="35"/>
    </location>
</feature>
<dbReference type="RefSeq" id="WP_146590986.1">
    <property type="nucleotide sequence ID" value="NZ_SJPO01000013.1"/>
</dbReference>
<evidence type="ECO:0000313" key="2">
    <source>
        <dbReference type="EMBL" id="TWT66995.1"/>
    </source>
</evidence>